<keyword evidence="2" id="KW-1185">Reference proteome</keyword>
<name>A0ABP8J8H3_9BACT</name>
<organism evidence="1 2">
    <name type="scientific">Hymenobacter koreensis</name>
    <dbReference type="NCBI Taxonomy" id="1084523"/>
    <lineage>
        <taxon>Bacteria</taxon>
        <taxon>Pseudomonadati</taxon>
        <taxon>Bacteroidota</taxon>
        <taxon>Cytophagia</taxon>
        <taxon>Cytophagales</taxon>
        <taxon>Hymenobacteraceae</taxon>
        <taxon>Hymenobacter</taxon>
    </lineage>
</organism>
<dbReference type="EMBL" id="BAABHA010000010">
    <property type="protein sequence ID" value="GAA4386820.1"/>
    <property type="molecule type" value="Genomic_DNA"/>
</dbReference>
<accession>A0ABP8J8H3</accession>
<evidence type="ECO:0000313" key="1">
    <source>
        <dbReference type="EMBL" id="GAA4386820.1"/>
    </source>
</evidence>
<proteinExistence type="predicted"/>
<gene>
    <name evidence="1" type="ORF">GCM10023186_31850</name>
</gene>
<comment type="caution">
    <text evidence="1">The sequence shown here is derived from an EMBL/GenBank/DDBJ whole genome shotgun (WGS) entry which is preliminary data.</text>
</comment>
<dbReference type="Proteomes" id="UP001500454">
    <property type="component" value="Unassembled WGS sequence"/>
</dbReference>
<sequence length="165" mass="18689">MLLVLLLPVVGKAQTPAASELEWIRNSNYQVQYQVPQSWRVQMEATDSAAVVTHTDPTGQILLVVAKLRYAARRHTQHEALDELLQRFGVQGNKRYSTHYNGIAFVETTGAGRLAGQELRYDALAAHHRGHVLLVYLYASPEIFATHDELLTQMVHSIKPYKEKR</sequence>
<protein>
    <recommendedName>
        <fullName evidence="3">PsbP C-terminal domain-containing protein</fullName>
    </recommendedName>
</protein>
<reference evidence="2" key="1">
    <citation type="journal article" date="2019" name="Int. J. Syst. Evol. Microbiol.">
        <title>The Global Catalogue of Microorganisms (GCM) 10K type strain sequencing project: providing services to taxonomists for standard genome sequencing and annotation.</title>
        <authorList>
            <consortium name="The Broad Institute Genomics Platform"/>
            <consortium name="The Broad Institute Genome Sequencing Center for Infectious Disease"/>
            <person name="Wu L."/>
            <person name="Ma J."/>
        </authorList>
    </citation>
    <scope>NUCLEOTIDE SEQUENCE [LARGE SCALE GENOMIC DNA]</scope>
    <source>
        <strain evidence="2">JCM 17924</strain>
    </source>
</reference>
<evidence type="ECO:0000313" key="2">
    <source>
        <dbReference type="Proteomes" id="UP001500454"/>
    </source>
</evidence>
<dbReference type="Gene3D" id="3.40.1000.10">
    <property type="entry name" value="Mog1/PsbP, alpha/beta/alpha sandwich"/>
    <property type="match status" value="1"/>
</dbReference>
<evidence type="ECO:0008006" key="3">
    <source>
        <dbReference type="Google" id="ProtNLM"/>
    </source>
</evidence>